<sequence length="300" mass="34024">MTKYSAAPNSPQIIAHRGYSGQHPENTMISYEKAVEANASALEGDLRLTKDGEIIMMHDMKLDRTTTGTGKVGDVNYHGYIDGLVTKTKPPQTIPLFRDVVKLMLRQDVIDKKMYFVVDIKFDNPIEIMDKVHKLLKTEFGDHMDTLARQLVIGIWHVDFLPMAQSIGFPICFIGLSLTAARKHFLHTADYLSMPFAALADSDGKAFIEEAHALNKRVLTWTINDVEQMHQCLVMGVDAVVGDHVELMIKQLWDTPNAMSPEEYSKYIESATYLDSTRRRMYLYLIKNAMHYGSRGYIGM</sequence>
<dbReference type="OrthoDB" id="1470350at2759"/>
<proteinExistence type="predicted"/>
<dbReference type="Pfam" id="PF03009">
    <property type="entry name" value="GDPD"/>
    <property type="match status" value="1"/>
</dbReference>
<keyword evidence="3" id="KW-1185">Reference proteome</keyword>
<dbReference type="InterPro" id="IPR030395">
    <property type="entry name" value="GP_PDE_dom"/>
</dbReference>
<evidence type="ECO:0000313" key="3">
    <source>
        <dbReference type="Proteomes" id="UP000646827"/>
    </source>
</evidence>
<gene>
    <name evidence="2" type="ORF">INT45_009209</name>
</gene>
<comment type="caution">
    <text evidence="2">The sequence shown here is derived from an EMBL/GenBank/DDBJ whole genome shotgun (WGS) entry which is preliminary data.</text>
</comment>
<dbReference type="Proteomes" id="UP000646827">
    <property type="component" value="Unassembled WGS sequence"/>
</dbReference>
<dbReference type="GO" id="GO:0006629">
    <property type="term" value="P:lipid metabolic process"/>
    <property type="evidence" value="ECO:0007669"/>
    <property type="project" value="InterPro"/>
</dbReference>
<dbReference type="SUPFAM" id="SSF51695">
    <property type="entry name" value="PLC-like phosphodiesterases"/>
    <property type="match status" value="1"/>
</dbReference>
<protein>
    <recommendedName>
        <fullName evidence="1">GP-PDE domain-containing protein</fullName>
    </recommendedName>
</protein>
<dbReference type="AlphaFoldDB" id="A0A8H7SHG0"/>
<organism evidence="2 3">
    <name type="scientific">Circinella minor</name>
    <dbReference type="NCBI Taxonomy" id="1195481"/>
    <lineage>
        <taxon>Eukaryota</taxon>
        <taxon>Fungi</taxon>
        <taxon>Fungi incertae sedis</taxon>
        <taxon>Mucoromycota</taxon>
        <taxon>Mucoromycotina</taxon>
        <taxon>Mucoromycetes</taxon>
        <taxon>Mucorales</taxon>
        <taxon>Lichtheimiaceae</taxon>
        <taxon>Circinella</taxon>
    </lineage>
</organism>
<dbReference type="PROSITE" id="PS51704">
    <property type="entry name" value="GP_PDE"/>
    <property type="match status" value="1"/>
</dbReference>
<evidence type="ECO:0000313" key="2">
    <source>
        <dbReference type="EMBL" id="KAG2228163.1"/>
    </source>
</evidence>
<dbReference type="Gene3D" id="3.20.20.190">
    <property type="entry name" value="Phosphatidylinositol (PI) phosphodiesterase"/>
    <property type="match status" value="1"/>
</dbReference>
<dbReference type="PANTHER" id="PTHR43805:SF1">
    <property type="entry name" value="GP-PDE DOMAIN-CONTAINING PROTEIN"/>
    <property type="match status" value="1"/>
</dbReference>
<feature type="domain" description="GP-PDE" evidence="1">
    <location>
        <begin position="11"/>
        <end position="252"/>
    </location>
</feature>
<dbReference type="PANTHER" id="PTHR43805">
    <property type="entry name" value="GLYCEROPHOSPHORYL DIESTER PHOSPHODIESTERASE"/>
    <property type="match status" value="1"/>
</dbReference>
<accession>A0A8H7SHG0</accession>
<dbReference type="EMBL" id="JAEPRB010000002">
    <property type="protein sequence ID" value="KAG2228163.1"/>
    <property type="molecule type" value="Genomic_DNA"/>
</dbReference>
<reference evidence="2 3" key="1">
    <citation type="submission" date="2020-12" db="EMBL/GenBank/DDBJ databases">
        <title>Metabolic potential, ecology and presence of endohyphal bacteria is reflected in genomic diversity of Mucoromycotina.</title>
        <authorList>
            <person name="Muszewska A."/>
            <person name="Okrasinska A."/>
            <person name="Steczkiewicz K."/>
            <person name="Drgas O."/>
            <person name="Orlowska M."/>
            <person name="Perlinska-Lenart U."/>
            <person name="Aleksandrzak-Piekarczyk T."/>
            <person name="Szatraj K."/>
            <person name="Zielenkiewicz U."/>
            <person name="Pilsyk S."/>
            <person name="Malc E."/>
            <person name="Mieczkowski P."/>
            <person name="Kruszewska J.S."/>
            <person name="Biernat P."/>
            <person name="Pawlowska J."/>
        </authorList>
    </citation>
    <scope>NUCLEOTIDE SEQUENCE [LARGE SCALE GENOMIC DNA]</scope>
    <source>
        <strain evidence="2 3">CBS 142.35</strain>
    </source>
</reference>
<dbReference type="InterPro" id="IPR017946">
    <property type="entry name" value="PLC-like_Pdiesterase_TIM-brl"/>
</dbReference>
<name>A0A8H7SHG0_9FUNG</name>
<dbReference type="GO" id="GO:0008081">
    <property type="term" value="F:phosphoric diester hydrolase activity"/>
    <property type="evidence" value="ECO:0007669"/>
    <property type="project" value="InterPro"/>
</dbReference>
<evidence type="ECO:0000259" key="1">
    <source>
        <dbReference type="PROSITE" id="PS51704"/>
    </source>
</evidence>